<feature type="compositionally biased region" description="Polar residues" evidence="10">
    <location>
        <begin position="3283"/>
        <end position="3304"/>
    </location>
</feature>
<keyword evidence="14" id="KW-1185">Reference proteome</keyword>
<keyword evidence="6" id="KW-0832">Ubl conjugation</keyword>
<feature type="repeat" description="Filamin" evidence="9">
    <location>
        <begin position="1928"/>
        <end position="2031"/>
    </location>
</feature>
<keyword evidence="5" id="KW-0677">Repeat</keyword>
<organism evidence="13 14">
    <name type="scientific">Hemibagrus guttatus</name>
    <dbReference type="NCBI Taxonomy" id="175788"/>
    <lineage>
        <taxon>Eukaryota</taxon>
        <taxon>Metazoa</taxon>
        <taxon>Chordata</taxon>
        <taxon>Craniata</taxon>
        <taxon>Vertebrata</taxon>
        <taxon>Euteleostomi</taxon>
        <taxon>Actinopterygii</taxon>
        <taxon>Neopterygii</taxon>
        <taxon>Teleostei</taxon>
        <taxon>Ostariophysi</taxon>
        <taxon>Siluriformes</taxon>
        <taxon>Bagridae</taxon>
        <taxon>Hemibagrus</taxon>
    </lineage>
</organism>
<dbReference type="InterPro" id="IPR001298">
    <property type="entry name" value="Filamin/ABP280_rpt"/>
</dbReference>
<feature type="region of interest" description="Disordered" evidence="10">
    <location>
        <begin position="3232"/>
        <end position="3260"/>
    </location>
</feature>
<gene>
    <name evidence="13" type="ORF">QTP70_015687</name>
</gene>
<dbReference type="PANTHER" id="PTHR38537">
    <property type="entry name" value="JITTERBUG, ISOFORM N"/>
    <property type="match status" value="1"/>
</dbReference>
<feature type="repeat" description="Filamin" evidence="9">
    <location>
        <begin position="3282"/>
        <end position="3352"/>
    </location>
</feature>
<evidence type="ECO:0000256" key="3">
    <source>
        <dbReference type="ARBA" id="ARBA00022490"/>
    </source>
</evidence>
<dbReference type="SUPFAM" id="SSF47576">
    <property type="entry name" value="Calponin-homology domain, CH-domain"/>
    <property type="match status" value="1"/>
</dbReference>
<evidence type="ECO:0000256" key="1">
    <source>
        <dbReference type="ARBA" id="ARBA00004245"/>
    </source>
</evidence>
<feature type="repeat" description="Filamin" evidence="9">
    <location>
        <begin position="2521"/>
        <end position="2616"/>
    </location>
</feature>
<dbReference type="FunFam" id="1.10.418.10:FF:000006">
    <property type="entry name" value="Filamin-B isoform A"/>
    <property type="match status" value="1"/>
</dbReference>
<dbReference type="FunFam" id="2.60.40.10:FF:000168">
    <property type="entry name" value="filamin-C isoform X2"/>
    <property type="match status" value="1"/>
</dbReference>
<reference evidence="13" key="1">
    <citation type="submission" date="2023-06" db="EMBL/GenBank/DDBJ databases">
        <title>Male Hemibagrus guttatus genome.</title>
        <authorList>
            <person name="Bian C."/>
        </authorList>
    </citation>
    <scope>NUCLEOTIDE SEQUENCE</scope>
    <source>
        <strain evidence="13">Male_cb2023</strain>
        <tissue evidence="13">Muscle</tissue>
    </source>
</reference>
<dbReference type="CDD" id="cd09076">
    <property type="entry name" value="L1-EN"/>
    <property type="match status" value="1"/>
</dbReference>
<accession>A0AAE0QCD3</accession>
<dbReference type="PROSITE" id="PS50878">
    <property type="entry name" value="RT_POL"/>
    <property type="match status" value="1"/>
</dbReference>
<dbReference type="FunFam" id="2.60.40.10:FF:000154">
    <property type="entry name" value="filamin-B isoform X1"/>
    <property type="match status" value="1"/>
</dbReference>
<evidence type="ECO:0000256" key="5">
    <source>
        <dbReference type="ARBA" id="ARBA00022737"/>
    </source>
</evidence>
<evidence type="ECO:0000256" key="7">
    <source>
        <dbReference type="ARBA" id="ARBA00023203"/>
    </source>
</evidence>
<dbReference type="FunFam" id="2.60.40.10:FF:000007">
    <property type="entry name" value="Filamin-B isoform C"/>
    <property type="match status" value="3"/>
</dbReference>
<feature type="region of interest" description="Disordered" evidence="10">
    <location>
        <begin position="401"/>
        <end position="445"/>
    </location>
</feature>
<dbReference type="CDD" id="cd01650">
    <property type="entry name" value="RT_nLTR_like"/>
    <property type="match status" value="1"/>
</dbReference>
<keyword evidence="8" id="KW-0206">Cytoskeleton</keyword>
<name>A0AAE0QCD3_9TELE</name>
<dbReference type="FunFam" id="2.60.40.10:FF:000157">
    <property type="entry name" value="filamin-C isoform X1"/>
    <property type="match status" value="1"/>
</dbReference>
<dbReference type="PROSITE" id="PS50021">
    <property type="entry name" value="CH"/>
    <property type="match status" value="2"/>
</dbReference>
<feature type="region of interest" description="Disordered" evidence="10">
    <location>
        <begin position="3283"/>
        <end position="3306"/>
    </location>
</feature>
<dbReference type="SUPFAM" id="SSF81296">
    <property type="entry name" value="E set domains"/>
    <property type="match status" value="24"/>
</dbReference>
<dbReference type="Gene3D" id="3.60.10.10">
    <property type="entry name" value="Endonuclease/exonuclease/phosphatase"/>
    <property type="match status" value="1"/>
</dbReference>
<dbReference type="GO" id="GO:0051015">
    <property type="term" value="F:actin filament binding"/>
    <property type="evidence" value="ECO:0007669"/>
    <property type="project" value="InterPro"/>
</dbReference>
<feature type="repeat" description="Filamin" evidence="9">
    <location>
        <begin position="2904"/>
        <end position="2996"/>
    </location>
</feature>
<feature type="repeat" description="Filamin" evidence="9">
    <location>
        <begin position="2032"/>
        <end position="2127"/>
    </location>
</feature>
<dbReference type="FunFam" id="2.60.40.10:FF:000122">
    <property type="entry name" value="filamin-C isoform X2"/>
    <property type="match status" value="1"/>
</dbReference>
<feature type="repeat" description="Filamin" evidence="9">
    <location>
        <begin position="2221"/>
        <end position="2315"/>
    </location>
</feature>
<dbReference type="EMBL" id="JAUCMX010000018">
    <property type="protein sequence ID" value="KAK3517695.1"/>
    <property type="molecule type" value="Genomic_DNA"/>
</dbReference>
<dbReference type="Pfam" id="PF14529">
    <property type="entry name" value="Exo_endo_phos_2"/>
    <property type="match status" value="1"/>
</dbReference>
<dbReference type="FunFam" id="2.60.40.10:FF:000042">
    <property type="entry name" value="Filamin-B isoform B"/>
    <property type="match status" value="1"/>
</dbReference>
<comment type="subcellular location">
    <subcellularLocation>
        <location evidence="1">Cytoplasm</location>
        <location evidence="1">Cytoskeleton</location>
    </subcellularLocation>
</comment>
<feature type="repeat" description="Filamin" evidence="9">
    <location>
        <begin position="2416"/>
        <end position="2520"/>
    </location>
</feature>
<feature type="repeat" description="Filamin" evidence="9">
    <location>
        <begin position="1825"/>
        <end position="1927"/>
    </location>
</feature>
<feature type="repeat" description="Filamin" evidence="9">
    <location>
        <begin position="2617"/>
        <end position="2713"/>
    </location>
</feature>
<feature type="repeat" description="Filamin" evidence="9">
    <location>
        <begin position="3675"/>
        <end position="3769"/>
    </location>
</feature>
<dbReference type="GO" id="GO:0003824">
    <property type="term" value="F:catalytic activity"/>
    <property type="evidence" value="ECO:0007669"/>
    <property type="project" value="InterPro"/>
</dbReference>
<dbReference type="PANTHER" id="PTHR38537:SF12">
    <property type="entry name" value="FILAMIN-C"/>
    <property type="match status" value="1"/>
</dbReference>
<dbReference type="FunFam" id="2.60.40.10:FF:000118">
    <property type="entry name" value="filamin-C isoform X2"/>
    <property type="match status" value="1"/>
</dbReference>
<dbReference type="FunFam" id="2.60.40.10:FF:000079">
    <property type="entry name" value="Filamin-B isoform C"/>
    <property type="match status" value="1"/>
</dbReference>
<dbReference type="GO" id="GO:0007399">
    <property type="term" value="P:nervous system development"/>
    <property type="evidence" value="ECO:0007669"/>
    <property type="project" value="UniProtKB-ARBA"/>
</dbReference>
<dbReference type="GO" id="GO:0030036">
    <property type="term" value="P:actin cytoskeleton organization"/>
    <property type="evidence" value="ECO:0007669"/>
    <property type="project" value="InterPro"/>
</dbReference>
<dbReference type="FunFam" id="1.10.418.10:FF:000008">
    <property type="entry name" value="Filamin-B isoform C"/>
    <property type="match status" value="1"/>
</dbReference>
<evidence type="ECO:0000256" key="9">
    <source>
        <dbReference type="PROSITE-ProRule" id="PRU00087"/>
    </source>
</evidence>
<dbReference type="InterPro" id="IPR014756">
    <property type="entry name" value="Ig_E-set"/>
</dbReference>
<dbReference type="SUPFAM" id="SSF56672">
    <property type="entry name" value="DNA/RNA polymerases"/>
    <property type="match status" value="1"/>
</dbReference>
<feature type="repeat" description="Filamin" evidence="9">
    <location>
        <begin position="3086"/>
        <end position="3178"/>
    </location>
</feature>
<comment type="caution">
    <text evidence="13">The sequence shown here is derived from an EMBL/GenBank/DDBJ whole genome shotgun (WGS) entry which is preliminary data.</text>
</comment>
<dbReference type="InterPro" id="IPR000477">
    <property type="entry name" value="RT_dom"/>
</dbReference>
<evidence type="ECO:0000256" key="2">
    <source>
        <dbReference type="ARBA" id="ARBA00009238"/>
    </source>
</evidence>
<dbReference type="FunFam" id="2.60.40.10:FF:000140">
    <property type="entry name" value="FiLamiN (Actin binding protein) homolog"/>
    <property type="match status" value="1"/>
</dbReference>
<dbReference type="InterPro" id="IPR044801">
    <property type="entry name" value="Filamin"/>
</dbReference>
<evidence type="ECO:0000256" key="8">
    <source>
        <dbReference type="ARBA" id="ARBA00023212"/>
    </source>
</evidence>
<feature type="repeat" description="Filamin" evidence="9">
    <location>
        <begin position="1632"/>
        <end position="1724"/>
    </location>
</feature>
<dbReference type="InterPro" id="IPR001715">
    <property type="entry name" value="CH_dom"/>
</dbReference>
<dbReference type="FunFam" id="2.60.40.10:FF:000138">
    <property type="entry name" value="filamin-B isoform X1"/>
    <property type="match status" value="1"/>
</dbReference>
<feature type="repeat" description="Filamin" evidence="9">
    <location>
        <begin position="3449"/>
        <end position="3542"/>
    </location>
</feature>
<feature type="non-terminal residue" evidence="13">
    <location>
        <position position="1"/>
    </location>
</feature>
<evidence type="ECO:0000259" key="12">
    <source>
        <dbReference type="PROSITE" id="PS50878"/>
    </source>
</evidence>
<feature type="repeat" description="Filamin" evidence="9">
    <location>
        <begin position="1338"/>
        <end position="1436"/>
    </location>
</feature>
<feature type="region of interest" description="Disordered" evidence="10">
    <location>
        <begin position="1"/>
        <end position="47"/>
    </location>
</feature>
<feature type="compositionally biased region" description="Low complexity" evidence="10">
    <location>
        <begin position="11"/>
        <end position="28"/>
    </location>
</feature>
<feature type="repeat" description="Filamin" evidence="9">
    <location>
        <begin position="2835"/>
        <end position="2904"/>
    </location>
</feature>
<evidence type="ECO:0000313" key="13">
    <source>
        <dbReference type="EMBL" id="KAK3517695.1"/>
    </source>
</evidence>
<dbReference type="Gene3D" id="2.60.40.10">
    <property type="entry name" value="Immunoglobulins"/>
    <property type="match status" value="25"/>
</dbReference>
<protein>
    <recommendedName>
        <fullName evidence="15">Filamin C, gamma b (actin binding protein 280)</fullName>
    </recommendedName>
</protein>
<dbReference type="Pfam" id="PF00078">
    <property type="entry name" value="RVT_1"/>
    <property type="match status" value="1"/>
</dbReference>
<dbReference type="GO" id="GO:0005856">
    <property type="term" value="C:cytoskeleton"/>
    <property type="evidence" value="ECO:0007669"/>
    <property type="project" value="UniProtKB-SubCell"/>
</dbReference>
<feature type="repeat" description="Filamin" evidence="9">
    <location>
        <begin position="3546"/>
        <end position="3638"/>
    </location>
</feature>
<feature type="repeat" description="Filamin" evidence="9">
    <location>
        <begin position="1535"/>
        <end position="1631"/>
    </location>
</feature>
<feature type="repeat" description="Filamin" evidence="9">
    <location>
        <begin position="2726"/>
        <end position="2817"/>
    </location>
</feature>
<feature type="compositionally biased region" description="Basic and acidic residues" evidence="10">
    <location>
        <begin position="3236"/>
        <end position="3259"/>
    </location>
</feature>
<feature type="compositionally biased region" description="Acidic residues" evidence="10">
    <location>
        <begin position="29"/>
        <end position="40"/>
    </location>
</feature>
<dbReference type="PROSITE" id="PS50194">
    <property type="entry name" value="FILAMIN_REPEAT"/>
    <property type="match status" value="24"/>
</dbReference>
<evidence type="ECO:0000313" key="14">
    <source>
        <dbReference type="Proteomes" id="UP001274896"/>
    </source>
</evidence>
<sequence length="3770" mass="411940">KKKIMMSNNAYYEQQQQQFQQPPQYYYQDGEDGGGEEEMPATEKDLAEDAPWKKIQQNTFTRWCNEHLKCVNKKIVDLQKDLSDGLKLIGLLEVLSQKKMYRKYHARPNFRQMKLENVSVALEFLEREHIKLVSIVTAVQREKKIDSKAIVDGNLKLILGLIWTLILHYSISMPMWEDEEDEDAKKLTPKQRLLGWIQNKVPQLPINNFHRDWRDGKALGALVDNCAPGLCPDWEMWDPNQPVENAREAMQQADDWLGVPQVIAPEEIVDPNVDEHSVMTYLSQFPKAKLKPGAPLRSKTLHPKRAKAYGPGIEPRGNMVLKPAEFIVETVEAGLGEVLVYIEDPEGHTEEVRFNFKNYSSGNTPNNDKNRTYSVVYLPKVEGLHKASAWWPSLCLRTRPGTARRNDVDPPSHRPTTRRKEHKGPVQCVLGSGHGRGPRRPKPWTKNLAFGTWNVTSLGGKEPELVREVERYRLEIVRLASTHSLGSGTQLPERGWTLFFSGVPHGERRRAGVGLLIAPQLSRHVLEFSPVNERVVSLRLRAGDRCLTVVSAYGPNGSVEYPTFLETLRAVLEGAPTGDSIVLLGDFNAHVGNDSDTWRGVIGRNGPPDLNSSGVLLLDFCASHSLSITNTMFKHKGVHQYTWYQDTLGWRSMIDLVIMSSDLRPHVLDTRVKRGTELSTDHHLVVSGAGRGGNPRTQWWTLEVRDAVKLKKESYRAWLARRTPEAAEAYRQAKRTTAVVVSEAKTRVWEEFGEAMEKDYRMASGKFWQTIRRLRRGKQLSANTVYGGDGELLVSTGDIVGRWKEYFEDLLNPTDTPSVEEPEAGDSEVDSFITQAEVTEVVQQLLGGKALGVDEIRPEYLKSLDVVGLSWLTRLCNIAWRSGTVPLDWATGVVVPLFKKGDRRVCSNYRGISLPGKVYSRVLERRVRPLVEPRIQEEQCGFRPSRGTLDQLYTLHRVLEGSWEFAQPVHMCFVDLEKAFDRVPRGILWEVLWEYGVHGPLLRAVRSLYNRSRSLVRIASCKSDLFPVHVGLRQGCPLSPVLFIVFMDRISRRSQGLEVVRFGDHRISSLIFADDVVLLASSDLDLQHALGRFAAECEAAGMRVSTSKSEAMVLDRKKVACTLQVGGEVLPQVEEFNYLGVLFTSEGRMDREIDRRIGAAAAVMRSMYWSVVVKKELSQKAKLSIYQSIYAPTLTYGHELWVMTERVRSRIQAAEMSFLRRVAGRSLRDRVRSSVTREELGVEPLLLHIERGQSRWLGHLFRMPPGHLPGEVFRACPTGKRPWGRPRTRWRDYVFWLAWERLGVPPEELEEVAREREVKVLFAGQDINNSPFLVNVSKALGDPNKVQARGPGLEPVGNVANKPTYFDIYTAGAGAGDVGVIIVDSQGRRDTVEIILENRGDSIFRCTYGPVLEGPHVIYVTFAGQQIPRSPFTVHISEALLSSVPAGSPVQIIPQSIRTPPSEKSKKVPPPTPPKPRRAMMDQLSEEVRQESPWTMMFADDIVTCSESREQVEENLERWRFALERRGMKVSRNFLSASNPNACRAIGRGLQPKGVRVKEVADFKVYTRGAGSGDLRVIIKNPKGGDEPVKVCDLGDGVYECNYYPVFPGKYTVVITWGGHAIPRSPFEVLISEDAGPQKVRAWGPGLETGMVGKSADFVVEAIGTEVGTLGFSIEGPSQAKIECDDKGDGSCDVLYWPTEPGDYAVHVICDDEDIKDSPFMAHILPAANDVFPEKVKCYGPGLEPTGCIVNKPADFTIDAQGAGRGQLKIYAQDSEGYPIDIQITDNGDGTFFCIYIPMKPIKHTIIITWGEVNVPNSPFRVNIGEGSHPENVKVYGPGVEKSGLKANEPTYFTVDCSEAGQGDVSIGIKCAPGVVSPAEADIDFDIIKNDNDTFTVKYTPPGPGRYTIMVLFADQEIPISPFRIKVDPSHDANKVRAEGPGLCKTGVEVGKPTHFTIYTKGAGKATPEVHFTGALKGEAVSDFEIIDNHDYSFTVRYTALQQPSLIEGNMIISVCHGGDAIPKSPFIITVAPPLDLSKIKVQGLNTKVDVGKDQEFTINTRGAGGQGKVDVKILSPSRRPIPCKVESGPANEVHSVKYIPPEEGPYKVDISYDENPVPGSPFTVEGVMPPDPSKVRAYGPGLRGGIVGKPAPFAIDTKGAGTGGLGLTVEGPCEAKIECQDNGDGSCSVSYLPTEPGEYAINILFADQHVPGSPFKAMVQSVFDPSKVTVSGPGLERGKVDEAASFTVDCSKAGDADLTIEIISDSGAQAQVHIQNNSDGTYSITYVPPFHGMYTITIKYGGHAVPKFPARVQVDPAVDTSGIKVYGPGVEPRGVLREVTTHFIVDTRTHNLTGGNHIRACIINPSGSSTDAYITDKGDGTYRVEYTAYEDGVHLIEVLYDDVPVPKSPFRVSVAEGCDPTRVRAYGPGLEEGLVNKSNCFTVETRGAGTGGLGLAIEGPSEAKMSCKDNKDGSCSVEYIPFTPGEYDVNITFGGLPVPEPFFGKRCFYHTGSPFRVPVRELVDPSKVRCSGPGLGNGVRAHVPQTFTVDCSNAGLAPLEVLLYSPTGATEPVSITDNGDGTHTVIYTPSKDGPYTVYVKYADQEVPRSPFKVKALPAHDASKVRASGPGLNAAGVPASLPVEFTIDARDAGEGLLTVQILDPEGKPKKANIRDNRDGTYTVSYVPDMTGRYTITIKYGGDEIPFSPYRIHALPTGDASKCLVTVSIGGHGLGSGLGPTIQIGEETVITVDAKAAGKGKVTCKVSTPDGAELDVDVVENSDGTFDIYYTAPEPGKYIITIRFGGEHIPNSPFHVVATEEPVTAVNGMEPMLRPFSLVIPFTVQKGEITGEVRMPSGKTARPHITDNKDGTVTVKYAPSEKGLHEMDIKYDGNHIPGSPLQFYVDAINSGHVTAYGPGLSHGMVNKPAIFTIVTKDAGEGGLSLAVEGPSKAEISCKDNKDGTCTVSYLPTAPGDYNIIVKFDDKHIPGSPFTAKITGDDSMRMSQLNVGTATDVSLKITETDLNSLTASIRAPSGNEEPCLLKRLPNRHIGISFTPKEVGEHVVSVKKNGKHVTNSPFKIMVGQSEIGDASKVKVFGKGLVEGHTFEVAEFIVDTRNAGYGGLGLSIEGPSKVDINCEDIEDGTCKVTYCPTEPGTYIINIKFADKHVPGSPFTVKVLGEGRMKESITRRRQAPSIATVGSTCDLNLKIPGNWFQMVSAQERLTRTFTRSSHTYTRTERTEISKTRAGETKREVRVEESTQLGGDPFRDVFEGFMGPFSGIQSRQSEGETSTQEMTAQVTSPSGKMDDAEIIEGEDSTYSVRFVPQEMGPHTVNVKYRGQHVPGSPFQFTVGPLGEGGAHKVRAGGTGLDRGVAGVPAEFSIWTREAGAGGLSIAVEGPSKAEISFEDRKDGSCGVAYVVQEPGDYEVSIKFNDEHIPDSPFIVPIATLSDDARRLTVTSLQETGLKVNQEASFAVQLNGARGMIDAKVHTPSGAVEECYITELDNDKHAIRFIPRENGVHSIDVRFNGSHIPGSPFKIRVGEPGQAGDPGMVSAFGPGLEGGTTGVPSEFIVNTVNAGTGALSVTIDGPSKVKMDCQECPEGYKVTYTPMAPGSYLISIKYGGPQHIVGSPFKAKVSGPRLSGGHSLHETSSVLVETVTKSSTMAGSFASLPKFSSDASKVVSRGSGLSKAFIGQKNTFTVDCSKAGTNMLMVGVHGPKTPCEEVYVKHMGNRMYNITYTVKEKGDYILIVKWGDEMVPGSPFHVTVP</sequence>
<dbReference type="InterPro" id="IPR036691">
    <property type="entry name" value="Endo/exonu/phosph_ase_sf"/>
</dbReference>
<feature type="domain" description="Reverse transcriptase" evidence="12">
    <location>
        <begin position="878"/>
        <end position="1143"/>
    </location>
</feature>
<dbReference type="SMART" id="SM00033">
    <property type="entry name" value="CH"/>
    <property type="match status" value="2"/>
</dbReference>
<feature type="repeat" description="Filamin" evidence="9">
    <location>
        <begin position="3355"/>
        <end position="3447"/>
    </location>
</feature>
<feature type="repeat" description="Filamin" evidence="9">
    <location>
        <begin position="2316"/>
        <end position="2415"/>
    </location>
</feature>
<dbReference type="SMART" id="SM00557">
    <property type="entry name" value="IG_FLMN"/>
    <property type="match status" value="24"/>
</dbReference>
<dbReference type="InterPro" id="IPR036872">
    <property type="entry name" value="CH_dom_sf"/>
</dbReference>
<dbReference type="FunFam" id="2.60.40.10:FF:000096">
    <property type="entry name" value="filamin-C isoform X2"/>
    <property type="match status" value="1"/>
</dbReference>
<evidence type="ECO:0000259" key="11">
    <source>
        <dbReference type="PROSITE" id="PS50021"/>
    </source>
</evidence>
<feature type="repeat" description="Filamin" evidence="9">
    <location>
        <begin position="1728"/>
        <end position="1824"/>
    </location>
</feature>
<dbReference type="SUPFAM" id="SSF56219">
    <property type="entry name" value="DNase I-like"/>
    <property type="match status" value="1"/>
</dbReference>
<feature type="repeat" description="Filamin" evidence="9">
    <location>
        <begin position="2128"/>
        <end position="2220"/>
    </location>
</feature>
<feature type="domain" description="Calponin-homology (CH)" evidence="11">
    <location>
        <begin position="187"/>
        <end position="290"/>
    </location>
</feature>
<evidence type="ECO:0000256" key="6">
    <source>
        <dbReference type="ARBA" id="ARBA00022843"/>
    </source>
</evidence>
<evidence type="ECO:0000256" key="10">
    <source>
        <dbReference type="SAM" id="MobiDB-lite"/>
    </source>
</evidence>
<keyword evidence="7" id="KW-0009">Actin-binding</keyword>
<dbReference type="Gene3D" id="1.10.418.10">
    <property type="entry name" value="Calponin-like domain"/>
    <property type="match status" value="2"/>
</dbReference>
<feature type="region of interest" description="Disordered" evidence="10">
    <location>
        <begin position="1452"/>
        <end position="1481"/>
    </location>
</feature>
<keyword evidence="3" id="KW-0963">Cytoplasm</keyword>
<dbReference type="Pfam" id="PF00307">
    <property type="entry name" value="CH"/>
    <property type="match status" value="2"/>
</dbReference>
<dbReference type="InterPro" id="IPR017868">
    <property type="entry name" value="Filamin/ABP280_repeat-like"/>
</dbReference>
<evidence type="ECO:0000256" key="4">
    <source>
        <dbReference type="ARBA" id="ARBA00022553"/>
    </source>
</evidence>
<dbReference type="InterPro" id="IPR043502">
    <property type="entry name" value="DNA/RNA_pol_sf"/>
</dbReference>
<dbReference type="InterPro" id="IPR005135">
    <property type="entry name" value="Endo/exonuclease/phosphatase"/>
</dbReference>
<dbReference type="FunFam" id="2.60.40.10:FF:000092">
    <property type="entry name" value="Filamin-B isoform B"/>
    <property type="match status" value="1"/>
</dbReference>
<comment type="similarity">
    <text evidence="2">Belongs to the filamin family.</text>
</comment>
<dbReference type="PROSITE" id="PS00019">
    <property type="entry name" value="ACTININ_1"/>
    <property type="match status" value="1"/>
</dbReference>
<dbReference type="FunFam" id="2.60.40.10:FF:000126">
    <property type="entry name" value="filamin-C isoform X1"/>
    <property type="match status" value="1"/>
</dbReference>
<dbReference type="InterPro" id="IPR001589">
    <property type="entry name" value="Actinin_actin-bd_CS"/>
</dbReference>
<dbReference type="FunFam" id="2.60.40.10:FF:000115">
    <property type="entry name" value="filamin-C isoform X1"/>
    <property type="match status" value="1"/>
</dbReference>
<dbReference type="FunFam" id="2.60.40.10:FF:000102">
    <property type="entry name" value="filamin-B isoform X2"/>
    <property type="match status" value="1"/>
</dbReference>
<feature type="compositionally biased region" description="Polar residues" evidence="10">
    <location>
        <begin position="1"/>
        <end position="10"/>
    </location>
</feature>
<dbReference type="Pfam" id="PF00630">
    <property type="entry name" value="Filamin"/>
    <property type="match status" value="24"/>
</dbReference>
<dbReference type="InterPro" id="IPR013783">
    <property type="entry name" value="Ig-like_fold"/>
</dbReference>
<feature type="repeat" description="Filamin" evidence="9">
    <location>
        <begin position="298"/>
        <end position="405"/>
    </location>
</feature>
<dbReference type="FunFam" id="2.60.40.10:FF:000105">
    <property type="entry name" value="filamin-C isoform X1"/>
    <property type="match status" value="1"/>
</dbReference>
<dbReference type="FunFam" id="2.60.40.10:FF:000001">
    <property type="entry name" value="Filamin-C isoform b"/>
    <property type="match status" value="4"/>
</dbReference>
<feature type="domain" description="Calponin-homology (CH)" evidence="11">
    <location>
        <begin position="54"/>
        <end position="170"/>
    </location>
</feature>
<evidence type="ECO:0008006" key="15">
    <source>
        <dbReference type="Google" id="ProtNLM"/>
    </source>
</evidence>
<keyword evidence="4" id="KW-0597">Phosphoprotein</keyword>
<feature type="repeat" description="Filamin" evidence="9">
    <location>
        <begin position="2994"/>
        <end position="3083"/>
    </location>
</feature>
<dbReference type="Proteomes" id="UP001274896">
    <property type="component" value="Unassembled WGS sequence"/>
</dbReference>
<proteinExistence type="inferred from homology"/>